<keyword evidence="2" id="KW-1185">Reference proteome</keyword>
<sequence length="222" mass="23761">MRVVGVDGWKRGWVAAVADGRSLAWTAHATFADLLDVHGTSTVAVDMPIATTDGPREVDVAGQRWLREHGGSWSSIFLAPTTATVAAWEGDPNHSHAAAMAAKGDAPGTSIQAWYLIPKMVEVRDALATRPDARVVEAHPECSFRMMDDRIGRTSKKTGRGAGLRIRALAREFDLDLADAPADVPVDDVLDAAAVAWTAARVERGEHVTLPEGATRAPRIVI</sequence>
<dbReference type="Pfam" id="PF04250">
    <property type="entry name" value="DUF429"/>
    <property type="match status" value="1"/>
</dbReference>
<dbReference type="InterPro" id="IPR007362">
    <property type="entry name" value="DUF429"/>
</dbReference>
<dbReference type="AlphaFoldDB" id="A0A1M5LUE8"/>
<evidence type="ECO:0000313" key="1">
    <source>
        <dbReference type="EMBL" id="SHG68678.1"/>
    </source>
</evidence>
<name>A0A1M5LUE8_9ACTN</name>
<gene>
    <name evidence="1" type="ORF">SAMN05443575_2548</name>
</gene>
<dbReference type="STRING" id="1206085.SAMN05443575_2548"/>
<dbReference type="EMBL" id="FQVU01000003">
    <property type="protein sequence ID" value="SHG68678.1"/>
    <property type="molecule type" value="Genomic_DNA"/>
</dbReference>
<proteinExistence type="predicted"/>
<evidence type="ECO:0000313" key="2">
    <source>
        <dbReference type="Proteomes" id="UP000186132"/>
    </source>
</evidence>
<dbReference type="Proteomes" id="UP000186132">
    <property type="component" value="Unassembled WGS sequence"/>
</dbReference>
<reference evidence="1 2" key="1">
    <citation type="submission" date="2016-11" db="EMBL/GenBank/DDBJ databases">
        <authorList>
            <person name="Jaros S."/>
            <person name="Januszkiewicz K."/>
            <person name="Wedrychowicz H."/>
        </authorList>
    </citation>
    <scope>NUCLEOTIDE SEQUENCE [LARGE SCALE GENOMIC DNA]</scope>
    <source>
        <strain evidence="1 2">DSM 45627</strain>
    </source>
</reference>
<accession>A0A1M5LUE8</accession>
<organism evidence="1 2">
    <name type="scientific">Jatrophihabitans endophyticus</name>
    <dbReference type="NCBI Taxonomy" id="1206085"/>
    <lineage>
        <taxon>Bacteria</taxon>
        <taxon>Bacillati</taxon>
        <taxon>Actinomycetota</taxon>
        <taxon>Actinomycetes</taxon>
        <taxon>Jatrophihabitantales</taxon>
        <taxon>Jatrophihabitantaceae</taxon>
        <taxon>Jatrophihabitans</taxon>
    </lineage>
</organism>
<protein>
    <submittedName>
        <fullName evidence="1">Predicted nuclease (RNAse H fold)</fullName>
    </submittedName>
</protein>